<dbReference type="Gene3D" id="2.130.10.130">
    <property type="entry name" value="Integrin alpha, N-terminal"/>
    <property type="match status" value="1"/>
</dbReference>
<dbReference type="Proteomes" id="UP000091956">
    <property type="component" value="Unassembled WGS sequence"/>
</dbReference>
<evidence type="ECO:0000256" key="1">
    <source>
        <dbReference type="ARBA" id="ARBA00022729"/>
    </source>
</evidence>
<proteinExistence type="predicted"/>
<evidence type="ECO:0000313" key="5">
    <source>
        <dbReference type="EMBL" id="OBT92656.2"/>
    </source>
</evidence>
<dbReference type="PANTHER" id="PTHR30383:SF31">
    <property type="entry name" value="SGNH HYDROLASE-TYPE ESTERASE DOMAIN-CONTAINING PROTEIN-RELATED"/>
    <property type="match status" value="1"/>
</dbReference>
<dbReference type="InterPro" id="IPR036514">
    <property type="entry name" value="SGNH_hydro_sf"/>
</dbReference>
<organism evidence="5 6">
    <name type="scientific">Pseudogymnoascus verrucosus</name>
    <dbReference type="NCBI Taxonomy" id="342668"/>
    <lineage>
        <taxon>Eukaryota</taxon>
        <taxon>Fungi</taxon>
        <taxon>Dikarya</taxon>
        <taxon>Ascomycota</taxon>
        <taxon>Pezizomycotina</taxon>
        <taxon>Leotiomycetes</taxon>
        <taxon>Thelebolales</taxon>
        <taxon>Thelebolaceae</taxon>
        <taxon>Pseudogymnoascus</taxon>
    </lineage>
</organism>
<reference evidence="6" key="2">
    <citation type="journal article" date="2018" name="Nat. Commun.">
        <title>Extreme sensitivity to ultraviolet light in the fungal pathogen causing white-nose syndrome of bats.</title>
        <authorList>
            <person name="Palmer J.M."/>
            <person name="Drees K.P."/>
            <person name="Foster J.T."/>
            <person name="Lindner D.L."/>
        </authorList>
    </citation>
    <scope>NUCLEOTIDE SEQUENCE [LARGE SCALE GENOMIC DNA]</scope>
    <source>
        <strain evidence="6">UAMH 10579</strain>
    </source>
</reference>
<dbReference type="Gene3D" id="3.40.50.1110">
    <property type="entry name" value="SGNH hydrolase"/>
    <property type="match status" value="1"/>
</dbReference>
<dbReference type="InterPro" id="IPR028994">
    <property type="entry name" value="Integrin_alpha_N"/>
</dbReference>
<protein>
    <recommendedName>
        <fullName evidence="4">SGNH hydrolase-type esterase domain-containing protein</fullName>
    </recommendedName>
</protein>
<evidence type="ECO:0000259" key="4">
    <source>
        <dbReference type="Pfam" id="PF13472"/>
    </source>
</evidence>
<dbReference type="CDD" id="cd01833">
    <property type="entry name" value="XynB_like"/>
    <property type="match status" value="1"/>
</dbReference>
<reference evidence="5 6" key="1">
    <citation type="submission" date="2016-03" db="EMBL/GenBank/DDBJ databases">
        <title>Comparative genomics of Pseudogymnoascus destructans, the fungus causing white-nose syndrome of bats.</title>
        <authorList>
            <person name="Palmer J.M."/>
            <person name="Drees K.P."/>
            <person name="Foster J.T."/>
            <person name="Lindner D.L."/>
        </authorList>
    </citation>
    <scope>NUCLEOTIDE SEQUENCE [LARGE SCALE GENOMIC DNA]</scope>
    <source>
        <strain evidence="5 6">UAMH 10579</strain>
    </source>
</reference>
<dbReference type="InterPro" id="IPR013517">
    <property type="entry name" value="FG-GAP"/>
</dbReference>
<evidence type="ECO:0000256" key="3">
    <source>
        <dbReference type="SAM" id="SignalP"/>
    </source>
</evidence>
<dbReference type="Pfam" id="PF13517">
    <property type="entry name" value="FG-GAP_3"/>
    <property type="match status" value="2"/>
</dbReference>
<dbReference type="InterPro" id="IPR013830">
    <property type="entry name" value="SGNH_hydro"/>
</dbReference>
<dbReference type="InterPro" id="IPR051532">
    <property type="entry name" value="Ester_Hydrolysis_Enzymes"/>
</dbReference>
<dbReference type="GO" id="GO:0004622">
    <property type="term" value="F:phosphatidylcholine lysophospholipase activity"/>
    <property type="evidence" value="ECO:0007669"/>
    <property type="project" value="TreeGrafter"/>
</dbReference>
<feature type="domain" description="SGNH hydrolase-type esterase" evidence="4">
    <location>
        <begin position="58"/>
        <end position="238"/>
    </location>
</feature>
<dbReference type="STRING" id="342668.A0A1B8G9Y8"/>
<sequence length="1060" mass="114688">MLLSTGWLASASSVMLVALACVQSTSARPQNGTEYPTNFDSHDLDRRAGSFYLRILPLGASITFGVDATNPNTGNGYRKFLRDQLRYDGWQVNMVGTLSSGTMRDRDNEGWSGFIVDQVKVRAENVVPLLLPNLVLINAGTNDATQNINIPDIGERMRGLITYIFTQVPTTVVVLSTLIPNKDQAAQGNVDKINVIYRGLVKELQAAGYHIVLAEMSEGWVTESDLSDSTHPNEGGYKKMAASWRNAIGVVEKNGWLQAPSSSVAFDDSVGGTNTCEKAYGSGNQDPRGRTQVLKALSPRIIDDGKYTHSSQSMGKIHQGFYVEPDTVWFAQLVNAYGADRGGERDDWVFSQPDGIHMRLNLGGGTFGDKILIDTKSTCPQEGVRWGDVNNDGLDDFICIGPEGNMYVSLNRGGNPPQFDSVGLYKTAPSGYALTNVRLGDIDGDGRLDYCVIAGNGDIYCWRNGGQGDMAAYWQDFGEGKPVFTGKGMGNIDGVRLVDINGDFRSDWLFLDDNGKVTTYINQRNGDKGLIPYWDSVGVTHAGMGEPSRSQIRFARIYGSGRPDYVYIKCITYADKRCDYEVRAWQNTGSGGKYQKGDGAHWCDMKGGGNDDYVFIDHLGRITIFKNSNSPPNTDYSGWNDEGIVLETGLDRKALHLADWNGDGKCDVIAVTKATGAIDVWYTSYNWQTDTFSFSAKTNVVASGCTQGWGVGPFDLGMRFPDIDGDGRADYMCLEKDGRTTGWLNKATGLQWMDQIKFSVGKDRANHRWADVNGDGKDDFLWIDKFNGDTSVWYNMGAKQISGSSFWWDPRGTAYQGSSSGANLHFPNLGGVGRADMTEVNPKTALGYTWFNSCPPGGDDGAIVNPGLPLAQAPGGSGEVATTTTVAPATPTPTPTEPTRPYTSEVQCVDDGVTNRWPGYLVCHDSGGWQMSCDECLGRNGYEAATTVNGYLCHMFVENGEMTLTACPGDPAPDTLPDGSPGPIEDGIVEAFCQSVGKMPGGVPVELATWGACFMYAYLKANNALEQNTAGLISVCDVLFVGLCTYIGSDIGDIGGGGSG</sequence>
<dbReference type="SUPFAM" id="SSF52266">
    <property type="entry name" value="SGNH hydrolase"/>
    <property type="match status" value="1"/>
</dbReference>
<name>A0A1B8G9Y8_9PEZI</name>
<dbReference type="PANTHER" id="PTHR30383">
    <property type="entry name" value="THIOESTERASE 1/PROTEASE 1/LYSOPHOSPHOLIPASE L1"/>
    <property type="match status" value="1"/>
</dbReference>
<dbReference type="Pfam" id="PF13472">
    <property type="entry name" value="Lipase_GDSL_2"/>
    <property type="match status" value="1"/>
</dbReference>
<accession>A0A1B8G9Y8</accession>
<feature type="compositionally biased region" description="Low complexity" evidence="2">
    <location>
        <begin position="879"/>
        <end position="889"/>
    </location>
</feature>
<keyword evidence="1 3" id="KW-0732">Signal</keyword>
<feature type="signal peptide" evidence="3">
    <location>
        <begin position="1"/>
        <end position="27"/>
    </location>
</feature>
<dbReference type="EMBL" id="KV460264">
    <property type="protein sequence ID" value="OBT92656.2"/>
    <property type="molecule type" value="Genomic_DNA"/>
</dbReference>
<keyword evidence="6" id="KW-1185">Reference proteome</keyword>
<dbReference type="RefSeq" id="XP_059319340.1">
    <property type="nucleotide sequence ID" value="XM_059464100.1"/>
</dbReference>
<dbReference type="GeneID" id="28843185"/>
<feature type="chain" id="PRO_5015193138" description="SGNH hydrolase-type esterase domain-containing protein" evidence="3">
    <location>
        <begin position="28"/>
        <end position="1060"/>
    </location>
</feature>
<dbReference type="AlphaFoldDB" id="A0A1B8G9Y8"/>
<evidence type="ECO:0000256" key="2">
    <source>
        <dbReference type="SAM" id="MobiDB-lite"/>
    </source>
</evidence>
<feature type="region of interest" description="Disordered" evidence="2">
    <location>
        <begin position="873"/>
        <end position="903"/>
    </location>
</feature>
<evidence type="ECO:0000313" key="6">
    <source>
        <dbReference type="Proteomes" id="UP000091956"/>
    </source>
</evidence>
<dbReference type="SUPFAM" id="SSF69318">
    <property type="entry name" value="Integrin alpha N-terminal domain"/>
    <property type="match status" value="1"/>
</dbReference>
<gene>
    <name evidence="5" type="ORF">VE01_09799</name>
</gene>